<feature type="region of interest" description="Disordered" evidence="1">
    <location>
        <begin position="1"/>
        <end position="24"/>
    </location>
</feature>
<accession>A0A2A4JUH9</accession>
<dbReference type="PROSITE" id="PS00028">
    <property type="entry name" value="ZINC_FINGER_C2H2_1"/>
    <property type="match status" value="1"/>
</dbReference>
<evidence type="ECO:0000256" key="1">
    <source>
        <dbReference type="SAM" id="MobiDB-lite"/>
    </source>
</evidence>
<protein>
    <recommendedName>
        <fullName evidence="2">C2H2-type domain-containing protein</fullName>
    </recommendedName>
</protein>
<dbReference type="InterPro" id="IPR013087">
    <property type="entry name" value="Znf_C2H2_type"/>
</dbReference>
<dbReference type="AlphaFoldDB" id="A0A2A4JUH9"/>
<dbReference type="SUPFAM" id="SSF57667">
    <property type="entry name" value="beta-beta-alpha zinc fingers"/>
    <property type="match status" value="1"/>
</dbReference>
<gene>
    <name evidence="3" type="ORF">B5V51_11675</name>
</gene>
<evidence type="ECO:0000313" key="3">
    <source>
        <dbReference type="EMBL" id="PCG75459.1"/>
    </source>
</evidence>
<dbReference type="InterPro" id="IPR036236">
    <property type="entry name" value="Znf_C2H2_sf"/>
</dbReference>
<dbReference type="EMBL" id="NWSH01000595">
    <property type="protein sequence ID" value="PCG75459.1"/>
    <property type="molecule type" value="Genomic_DNA"/>
</dbReference>
<evidence type="ECO:0000259" key="2">
    <source>
        <dbReference type="PROSITE" id="PS00028"/>
    </source>
</evidence>
<name>A0A2A4JUH9_HELVI</name>
<organism evidence="3">
    <name type="scientific">Heliothis virescens</name>
    <name type="common">Tobacco budworm moth</name>
    <dbReference type="NCBI Taxonomy" id="7102"/>
    <lineage>
        <taxon>Eukaryota</taxon>
        <taxon>Metazoa</taxon>
        <taxon>Ecdysozoa</taxon>
        <taxon>Arthropoda</taxon>
        <taxon>Hexapoda</taxon>
        <taxon>Insecta</taxon>
        <taxon>Pterygota</taxon>
        <taxon>Neoptera</taxon>
        <taxon>Endopterygota</taxon>
        <taxon>Lepidoptera</taxon>
        <taxon>Glossata</taxon>
        <taxon>Ditrysia</taxon>
        <taxon>Noctuoidea</taxon>
        <taxon>Noctuidae</taxon>
        <taxon>Heliothinae</taxon>
        <taxon>Heliothis</taxon>
    </lineage>
</organism>
<comment type="caution">
    <text evidence="3">The sequence shown here is derived from an EMBL/GenBank/DDBJ whole genome shotgun (WGS) entry which is preliminary data.</text>
</comment>
<reference evidence="3" key="1">
    <citation type="submission" date="2017-09" db="EMBL/GenBank/DDBJ databases">
        <title>Contemporary evolution of a Lepidopteran species, Heliothis virescens, in response to modern agricultural practices.</title>
        <authorList>
            <person name="Fritz M.L."/>
            <person name="Deyonke A.M."/>
            <person name="Papanicolaou A."/>
            <person name="Micinski S."/>
            <person name="Westbrook J."/>
            <person name="Gould F."/>
        </authorList>
    </citation>
    <scope>NUCLEOTIDE SEQUENCE [LARGE SCALE GENOMIC DNA]</scope>
    <source>
        <strain evidence="3">HvINT-</strain>
        <tissue evidence="3">Whole body</tissue>
    </source>
</reference>
<feature type="domain" description="C2H2-type" evidence="2">
    <location>
        <begin position="124"/>
        <end position="146"/>
    </location>
</feature>
<proteinExistence type="predicted"/>
<sequence length="185" mass="21812">MKEHVAGSSHQINEASLKRQEKPSKLSKVETRRFVDASYDLNGIFYKATIINEKYCIPHNSFYLLSENNSRLRCLVCEVTLPRHADEDDHIMTRQHSIRFGAVPFITSEEDEVIREVRPGLYHCGFCSLVLSSWSDMKQHLKCSDHQDNKRIWETRLERHMPGLQRFKLQKHMEALAMMRFFNML</sequence>